<gene>
    <name evidence="2" type="ORF">CGI_10023689</name>
</gene>
<dbReference type="Gene3D" id="2.120.10.30">
    <property type="entry name" value="TolB, C-terminal domain"/>
    <property type="match status" value="2"/>
</dbReference>
<dbReference type="SUPFAM" id="SSF101898">
    <property type="entry name" value="NHL repeat"/>
    <property type="match status" value="1"/>
</dbReference>
<dbReference type="PANTHER" id="PTHR25462:SF306">
    <property type="entry name" value="TRIPARTITE MOTIF CONTAINING 9"/>
    <property type="match status" value="1"/>
</dbReference>
<dbReference type="OrthoDB" id="342730at2759"/>
<dbReference type="SMART" id="SM00336">
    <property type="entry name" value="BBOX"/>
    <property type="match status" value="1"/>
</dbReference>
<name>K1QZV1_MAGGI</name>
<organism evidence="2">
    <name type="scientific">Magallana gigas</name>
    <name type="common">Pacific oyster</name>
    <name type="synonym">Crassostrea gigas</name>
    <dbReference type="NCBI Taxonomy" id="29159"/>
    <lineage>
        <taxon>Eukaryota</taxon>
        <taxon>Metazoa</taxon>
        <taxon>Spiralia</taxon>
        <taxon>Lophotrochozoa</taxon>
        <taxon>Mollusca</taxon>
        <taxon>Bivalvia</taxon>
        <taxon>Autobranchia</taxon>
        <taxon>Pteriomorphia</taxon>
        <taxon>Ostreida</taxon>
        <taxon>Ostreoidea</taxon>
        <taxon>Ostreidae</taxon>
        <taxon>Magallana</taxon>
    </lineage>
</organism>
<dbReference type="EMBL" id="JH817227">
    <property type="protein sequence ID" value="EKC42572.1"/>
    <property type="molecule type" value="Genomic_DNA"/>
</dbReference>
<dbReference type="PROSITE" id="PS50119">
    <property type="entry name" value="ZF_BBOX"/>
    <property type="match status" value="2"/>
</dbReference>
<dbReference type="SUPFAM" id="SSF57845">
    <property type="entry name" value="B-box zinc-binding domain"/>
    <property type="match status" value="1"/>
</dbReference>
<dbReference type="GO" id="GO:0061630">
    <property type="term" value="F:ubiquitin protein ligase activity"/>
    <property type="evidence" value="ECO:0007669"/>
    <property type="project" value="TreeGrafter"/>
</dbReference>
<dbReference type="InterPro" id="IPR000315">
    <property type="entry name" value="Znf_B-box"/>
</dbReference>
<evidence type="ECO:0000259" key="1">
    <source>
        <dbReference type="PROSITE" id="PS50119"/>
    </source>
</evidence>
<dbReference type="Gene3D" id="3.30.160.60">
    <property type="entry name" value="Classic Zinc Finger"/>
    <property type="match status" value="1"/>
</dbReference>
<feature type="domain" description="B box-type" evidence="1">
    <location>
        <begin position="8"/>
        <end position="53"/>
    </location>
</feature>
<dbReference type="PANTHER" id="PTHR25462">
    <property type="entry name" value="BONUS, ISOFORM C-RELATED"/>
    <property type="match status" value="1"/>
</dbReference>
<dbReference type="GO" id="GO:0008270">
    <property type="term" value="F:zinc ion binding"/>
    <property type="evidence" value="ECO:0007669"/>
    <property type="project" value="InterPro"/>
</dbReference>
<dbReference type="InParanoid" id="K1QZV1"/>
<sequence>MYARSWAQDVLRCRLCETLYPPMYCEVCNIHLCKACVGEHLSDESKDHKVVPFKKRGLNPKCAKHLTQLCDLYCEQCDIPYCLECVSSGEHVGHKQDLISKILKAKKEALQKDLQDLENVVYPKYQDIASNIPVQKADLKKHSKKLATAIRKHREDVHREIDIAIQKIKADLNEMKSKHLVVLNNHEIEIKRIISEITQSIAKMKNLLHSNDFCLVSNYKSRKSEFNRMPPTLKVTLPKFTPQKIDKEEIIRQFGSLSTLSIKTNEHGFTMNSTGAEFSHTDRAVIDESRIITSICTEYGGSNGLRSVSCLSDDEVWTRGQDNMMRLYNLNGELVKSIQTRSGETPYDIAVNQNGELVYTDYHAETVNVVNNTQIQTVIRLLGWKPLNVCSTSSGDLLVVVYNDNRKETKVVRYAGSTEKQSFQFNDNGKPLYSSELGPKYISENKNLDICVADNYARELVVVNQAGKLKFTYSGPPSTTPKPFLPTGISTDSLSQILAADYNNQNIHVLDQDGQFLGYINNCHLHHPFGLCMDTKDNLFVAEVYTGRVKKI</sequence>
<dbReference type="InterPro" id="IPR047153">
    <property type="entry name" value="TRIM45/56/19-like"/>
</dbReference>
<proteinExistence type="predicted"/>
<feature type="domain" description="B box-type" evidence="1">
    <location>
        <begin position="62"/>
        <end position="99"/>
    </location>
</feature>
<dbReference type="CDD" id="cd19756">
    <property type="entry name" value="Bbox2"/>
    <property type="match status" value="1"/>
</dbReference>
<dbReference type="HOGENOM" id="CLU_007742_5_1_1"/>
<dbReference type="AlphaFoldDB" id="K1QZV1"/>
<protein>
    <submittedName>
        <fullName evidence="2">Tripartite motif-containing protein 2</fullName>
    </submittedName>
</protein>
<evidence type="ECO:0000313" key="2">
    <source>
        <dbReference type="EMBL" id="EKC42572.1"/>
    </source>
</evidence>
<accession>K1QZV1</accession>
<dbReference type="Pfam" id="PF00643">
    <property type="entry name" value="zf-B_box"/>
    <property type="match status" value="1"/>
</dbReference>
<dbReference type="InterPro" id="IPR011042">
    <property type="entry name" value="6-blade_b-propeller_TolB-like"/>
</dbReference>
<reference evidence="2" key="1">
    <citation type="journal article" date="2012" name="Nature">
        <title>The oyster genome reveals stress adaptation and complexity of shell formation.</title>
        <authorList>
            <person name="Zhang G."/>
            <person name="Fang X."/>
            <person name="Guo X."/>
            <person name="Li L."/>
            <person name="Luo R."/>
            <person name="Xu F."/>
            <person name="Yang P."/>
            <person name="Zhang L."/>
            <person name="Wang X."/>
            <person name="Qi H."/>
            <person name="Xiong Z."/>
            <person name="Que H."/>
            <person name="Xie Y."/>
            <person name="Holland P.W."/>
            <person name="Paps J."/>
            <person name="Zhu Y."/>
            <person name="Wu F."/>
            <person name="Chen Y."/>
            <person name="Wang J."/>
            <person name="Peng C."/>
            <person name="Meng J."/>
            <person name="Yang L."/>
            <person name="Liu J."/>
            <person name="Wen B."/>
            <person name="Zhang N."/>
            <person name="Huang Z."/>
            <person name="Zhu Q."/>
            <person name="Feng Y."/>
            <person name="Mount A."/>
            <person name="Hedgecock D."/>
            <person name="Xu Z."/>
            <person name="Liu Y."/>
            <person name="Domazet-Loso T."/>
            <person name="Du Y."/>
            <person name="Sun X."/>
            <person name="Zhang S."/>
            <person name="Liu B."/>
            <person name="Cheng P."/>
            <person name="Jiang X."/>
            <person name="Li J."/>
            <person name="Fan D."/>
            <person name="Wang W."/>
            <person name="Fu W."/>
            <person name="Wang T."/>
            <person name="Wang B."/>
            <person name="Zhang J."/>
            <person name="Peng Z."/>
            <person name="Li Y."/>
            <person name="Li N."/>
            <person name="Wang J."/>
            <person name="Chen M."/>
            <person name="He Y."/>
            <person name="Tan F."/>
            <person name="Song X."/>
            <person name="Zheng Q."/>
            <person name="Huang R."/>
            <person name="Yang H."/>
            <person name="Du X."/>
            <person name="Chen L."/>
            <person name="Yang M."/>
            <person name="Gaffney P.M."/>
            <person name="Wang S."/>
            <person name="Luo L."/>
            <person name="She Z."/>
            <person name="Ming Y."/>
            <person name="Huang W."/>
            <person name="Zhang S."/>
            <person name="Huang B."/>
            <person name="Zhang Y."/>
            <person name="Qu T."/>
            <person name="Ni P."/>
            <person name="Miao G."/>
            <person name="Wang J."/>
            <person name="Wang Q."/>
            <person name="Steinberg C.E."/>
            <person name="Wang H."/>
            <person name="Li N."/>
            <person name="Qian L."/>
            <person name="Zhang G."/>
            <person name="Li Y."/>
            <person name="Yang H."/>
            <person name="Liu X."/>
            <person name="Wang J."/>
            <person name="Yin Y."/>
            <person name="Wang J."/>
        </authorList>
    </citation>
    <scope>NUCLEOTIDE SEQUENCE [LARGE SCALE GENOMIC DNA]</scope>
    <source>
        <strain evidence="2">05x7-T-G4-1.051#20</strain>
    </source>
</reference>